<dbReference type="RefSeq" id="WP_115309951.1">
    <property type="nucleotide sequence ID" value="NZ_UHIO01000001.1"/>
</dbReference>
<dbReference type="PROSITE" id="PS01006">
    <property type="entry name" value="FORMATE_NITRITE_TP_2"/>
    <property type="match status" value="1"/>
</dbReference>
<dbReference type="PANTHER" id="PTHR30520:SF6">
    <property type="entry name" value="FORMATE_NITRATE FAMILY TRANSPORTER (EUROFUNG)"/>
    <property type="match status" value="1"/>
</dbReference>
<accession>A0A380NJE8</accession>
<feature type="transmembrane region" description="Helical" evidence="6">
    <location>
        <begin position="192"/>
        <end position="216"/>
    </location>
</feature>
<sequence>MKAPMLLKPIETSAASLAIGKKKSSIASLQLLILGFLAGAFIALAAQASTMGAFNLLADPGWYGLGRLVSGLIFASGLVFVILTGAELFTGNVLIASAWLCGQVSAGAMIRNAIFVYIGNFIGSIFVAWLLSLSGLWHGGADMAGAMTIKIALGKVGLSFTEAIVLGILCNWLVCLAVWMSFGTTSTSGKVLCIYLPILMFIVSGFEHCVANMYYIPAGLMALNDPAYVQQVMAAWHIGEEALQQLTWQTFLINNLIPVTIGNMVGGIVFVGMALLYGHGKPSNELIEQVKEEVLK</sequence>
<organism evidence="7 8">
    <name type="scientific">Veillonella criceti</name>
    <dbReference type="NCBI Taxonomy" id="103891"/>
    <lineage>
        <taxon>Bacteria</taxon>
        <taxon>Bacillati</taxon>
        <taxon>Bacillota</taxon>
        <taxon>Negativicutes</taxon>
        <taxon>Veillonellales</taxon>
        <taxon>Veillonellaceae</taxon>
        <taxon>Veillonella</taxon>
    </lineage>
</organism>
<comment type="subcellular location">
    <subcellularLocation>
        <location evidence="1">Membrane</location>
        <topology evidence="1">Multi-pass membrane protein</topology>
    </subcellularLocation>
</comment>
<dbReference type="AlphaFoldDB" id="A0A380NJE8"/>
<dbReference type="Pfam" id="PF01226">
    <property type="entry name" value="Form_Nir_trans"/>
    <property type="match status" value="1"/>
</dbReference>
<evidence type="ECO:0000256" key="3">
    <source>
        <dbReference type="ARBA" id="ARBA00022989"/>
    </source>
</evidence>
<keyword evidence="3 6" id="KW-1133">Transmembrane helix</keyword>
<dbReference type="OrthoDB" id="9786493at2"/>
<feature type="transmembrane region" description="Helical" evidence="6">
    <location>
        <begin position="157"/>
        <end position="180"/>
    </location>
</feature>
<feature type="transmembrane region" description="Helical" evidence="6">
    <location>
        <begin position="114"/>
        <end position="137"/>
    </location>
</feature>
<dbReference type="EMBL" id="UHIO01000001">
    <property type="protein sequence ID" value="SUP41968.1"/>
    <property type="molecule type" value="Genomic_DNA"/>
</dbReference>
<evidence type="ECO:0000256" key="4">
    <source>
        <dbReference type="ARBA" id="ARBA00023136"/>
    </source>
</evidence>
<dbReference type="PANTHER" id="PTHR30520">
    <property type="entry name" value="FORMATE TRANSPORTER-RELATED"/>
    <property type="match status" value="1"/>
</dbReference>
<gene>
    <name evidence="7" type="primary">focA</name>
    <name evidence="7" type="ORF">NCTC12020_00725</name>
</gene>
<evidence type="ECO:0000256" key="1">
    <source>
        <dbReference type="ARBA" id="ARBA00004141"/>
    </source>
</evidence>
<keyword evidence="2 6" id="KW-0812">Transmembrane</keyword>
<evidence type="ECO:0000256" key="5">
    <source>
        <dbReference type="ARBA" id="ARBA00049660"/>
    </source>
</evidence>
<name>A0A380NJE8_9FIRM</name>
<evidence type="ECO:0000313" key="8">
    <source>
        <dbReference type="Proteomes" id="UP000255367"/>
    </source>
</evidence>
<reference evidence="7 8" key="1">
    <citation type="submission" date="2018-06" db="EMBL/GenBank/DDBJ databases">
        <authorList>
            <consortium name="Pathogen Informatics"/>
            <person name="Doyle S."/>
        </authorList>
    </citation>
    <scope>NUCLEOTIDE SEQUENCE [LARGE SCALE GENOMIC DNA]</scope>
    <source>
        <strain evidence="7 8">NCTC12020</strain>
    </source>
</reference>
<dbReference type="InterPro" id="IPR023271">
    <property type="entry name" value="Aquaporin-like"/>
</dbReference>
<feature type="transmembrane region" description="Helical" evidence="6">
    <location>
        <begin position="256"/>
        <end position="277"/>
    </location>
</feature>
<dbReference type="GO" id="GO:0015499">
    <property type="term" value="F:formate transmembrane transporter activity"/>
    <property type="evidence" value="ECO:0007669"/>
    <property type="project" value="TreeGrafter"/>
</dbReference>
<evidence type="ECO:0000313" key="7">
    <source>
        <dbReference type="EMBL" id="SUP41968.1"/>
    </source>
</evidence>
<feature type="transmembrane region" description="Helical" evidence="6">
    <location>
        <begin position="69"/>
        <end position="102"/>
    </location>
</feature>
<comment type="similarity">
    <text evidence="5">Belongs to the FNT transporter (TC 1.A.16) family.</text>
</comment>
<dbReference type="PROSITE" id="PS01005">
    <property type="entry name" value="FORMATE_NITRITE_TP_1"/>
    <property type="match status" value="1"/>
</dbReference>
<dbReference type="Gene3D" id="1.20.1080.10">
    <property type="entry name" value="Glycerol uptake facilitator protein"/>
    <property type="match status" value="1"/>
</dbReference>
<keyword evidence="4 6" id="KW-0472">Membrane</keyword>
<keyword evidence="8" id="KW-1185">Reference proteome</keyword>
<proteinExistence type="inferred from homology"/>
<dbReference type="InterPro" id="IPR000292">
    <property type="entry name" value="For/NO2_transpt"/>
</dbReference>
<protein>
    <submittedName>
        <fullName evidence="7">Formate channel 1</fullName>
    </submittedName>
</protein>
<evidence type="ECO:0000256" key="2">
    <source>
        <dbReference type="ARBA" id="ARBA00022692"/>
    </source>
</evidence>
<dbReference type="InterPro" id="IPR024002">
    <property type="entry name" value="For/NO2_transpt_CS"/>
</dbReference>
<evidence type="ECO:0000256" key="6">
    <source>
        <dbReference type="SAM" id="Phobius"/>
    </source>
</evidence>
<dbReference type="Proteomes" id="UP000255367">
    <property type="component" value="Unassembled WGS sequence"/>
</dbReference>
<dbReference type="GO" id="GO:0005886">
    <property type="term" value="C:plasma membrane"/>
    <property type="evidence" value="ECO:0007669"/>
    <property type="project" value="TreeGrafter"/>
</dbReference>